<dbReference type="InterPro" id="IPR036283">
    <property type="entry name" value="NOB1_Zf-like_sf"/>
</dbReference>
<evidence type="ECO:0000259" key="6">
    <source>
        <dbReference type="Pfam" id="PF08772"/>
    </source>
</evidence>
<keyword evidence="2" id="KW-0540">Nuclease</keyword>
<comment type="similarity">
    <text evidence="1">Belongs to the NOB1 family.</text>
</comment>
<dbReference type="FunFam" id="3.40.50.1010:FF:000020">
    <property type="entry name" value="20S-pre-rRNA D-site endonuclease NOB1"/>
    <property type="match status" value="1"/>
</dbReference>
<feature type="domain" description="Ribonuclease PIN" evidence="7">
    <location>
        <begin position="87"/>
        <end position="172"/>
    </location>
</feature>
<dbReference type="InterPro" id="IPR033411">
    <property type="entry name" value="Ribonuclease_PIN"/>
</dbReference>
<dbReference type="OMA" id="DYAMQNT"/>
<dbReference type="OrthoDB" id="446759at2759"/>
<gene>
    <name evidence="8" type="ORF">DLAC_03517</name>
</gene>
<evidence type="ECO:0000259" key="7">
    <source>
        <dbReference type="Pfam" id="PF17146"/>
    </source>
</evidence>
<dbReference type="PANTHER" id="PTHR12814:SF2">
    <property type="entry name" value="RNA-BINDING PROTEIN NOB1"/>
    <property type="match status" value="1"/>
</dbReference>
<dbReference type="PANTHER" id="PTHR12814">
    <property type="entry name" value="RNA-BINDING PROTEIN NOB1"/>
    <property type="match status" value="1"/>
</dbReference>
<accession>A0A152A1C9</accession>
<evidence type="ECO:0000313" key="9">
    <source>
        <dbReference type="Proteomes" id="UP000076078"/>
    </source>
</evidence>
<dbReference type="GO" id="GO:0016787">
    <property type="term" value="F:hydrolase activity"/>
    <property type="evidence" value="ECO:0007669"/>
    <property type="project" value="UniProtKB-KW"/>
</dbReference>
<dbReference type="SUPFAM" id="SSF144206">
    <property type="entry name" value="NOB1 zinc finger-like"/>
    <property type="match status" value="1"/>
</dbReference>
<feature type="region of interest" description="Disordered" evidence="5">
    <location>
        <begin position="186"/>
        <end position="252"/>
    </location>
</feature>
<sequence>MSQITEELNTKRESNKVEEEEIIQEYDEELTEEQLAELNNLVQNDNTDPFQNRGTTDGQTDADTIKEIEDKLDTLAITNEKTTANYLVIDTNAIISWTKFETLAKELYTIPEVLEEVKDKQSQDFLSKFPFEIKTRVPTPESIKAVVDFSLKTGDYPSLSTTDIKVIALAYTIEAEINGISHIKTSPHQVLPKKPINKNNNNNQNNQNNNNQNKKKKKKKNNKNKNKTTTTTTTATTTTTTTTTETIEGDHGHDHALEHKDEVEEVKAADVKVEGENAKPNVSGKKAKKNLLKVDLTKIEEQVSKETVVDPKEVLRQFKIKQQEEEEERRKNITYKQEEEGEWITPDNIQTRLTYNQSTTTAMHFEVGLITRDFSMQNVILQMGLNLISVDGMVIKQVKQFVLKCVACNNFTTDMTRIFCEQCGNKSLFKATTYIDRNGILRVSQGSAKQFNLRGTIYSIPKLKGGKHNNDIILTEDQYLKKLKVTGQFYKKKATNDDFDLGFSTPTLPSTNVVIGYGNKNPNLARKKIGKKNKSISLH</sequence>
<organism evidence="8 9">
    <name type="scientific">Tieghemostelium lacteum</name>
    <name type="common">Slime mold</name>
    <name type="synonym">Dictyostelium lacteum</name>
    <dbReference type="NCBI Taxonomy" id="361077"/>
    <lineage>
        <taxon>Eukaryota</taxon>
        <taxon>Amoebozoa</taxon>
        <taxon>Evosea</taxon>
        <taxon>Eumycetozoa</taxon>
        <taxon>Dictyostelia</taxon>
        <taxon>Dictyosteliales</taxon>
        <taxon>Raperosteliaceae</taxon>
        <taxon>Tieghemostelium</taxon>
    </lineage>
</organism>
<dbReference type="InterPro" id="IPR039907">
    <property type="entry name" value="NOB1"/>
</dbReference>
<dbReference type="Proteomes" id="UP000076078">
    <property type="component" value="Unassembled WGS sequence"/>
</dbReference>
<evidence type="ECO:0000256" key="4">
    <source>
        <dbReference type="ARBA" id="ARBA00022801"/>
    </source>
</evidence>
<dbReference type="GO" id="GO:0030490">
    <property type="term" value="P:maturation of SSU-rRNA"/>
    <property type="evidence" value="ECO:0007669"/>
    <property type="project" value="TreeGrafter"/>
</dbReference>
<dbReference type="Gene3D" id="3.40.50.1010">
    <property type="entry name" value="5'-nuclease"/>
    <property type="match status" value="1"/>
</dbReference>
<dbReference type="Pfam" id="PF17146">
    <property type="entry name" value="PIN_6"/>
    <property type="match status" value="1"/>
</dbReference>
<evidence type="ECO:0000256" key="3">
    <source>
        <dbReference type="ARBA" id="ARBA00022723"/>
    </source>
</evidence>
<keyword evidence="4" id="KW-0378">Hydrolase</keyword>
<name>A0A152A1C9_TIELA</name>
<dbReference type="Gene3D" id="6.20.210.10">
    <property type="entry name" value="Nin one binding (NOB1), Zn-ribbon-like"/>
    <property type="match status" value="1"/>
</dbReference>
<feature type="compositionally biased region" description="Low complexity" evidence="5">
    <location>
        <begin position="227"/>
        <end position="244"/>
    </location>
</feature>
<dbReference type="FunCoup" id="A0A152A1C9">
    <property type="interactions" value="539"/>
</dbReference>
<feature type="region of interest" description="Disordered" evidence="5">
    <location>
        <begin position="1"/>
        <end position="20"/>
    </location>
</feature>
<dbReference type="EMBL" id="LODT01000018">
    <property type="protein sequence ID" value="KYR00020.1"/>
    <property type="molecule type" value="Genomic_DNA"/>
</dbReference>
<dbReference type="STRING" id="361077.A0A152A1C9"/>
<feature type="compositionally biased region" description="Low complexity" evidence="5">
    <location>
        <begin position="197"/>
        <end position="212"/>
    </location>
</feature>
<evidence type="ECO:0000256" key="5">
    <source>
        <dbReference type="SAM" id="MobiDB-lite"/>
    </source>
</evidence>
<dbReference type="CDD" id="cd09876">
    <property type="entry name" value="PIN_Nob1-like"/>
    <property type="match status" value="1"/>
</dbReference>
<keyword evidence="3" id="KW-0479">Metal-binding</keyword>
<reference evidence="8 9" key="1">
    <citation type="submission" date="2015-12" db="EMBL/GenBank/DDBJ databases">
        <title>Dictyostelia acquired genes for synthesis and detection of signals that induce cell-type specialization by lateral gene transfer from prokaryotes.</title>
        <authorList>
            <person name="Gloeckner G."/>
            <person name="Schaap P."/>
        </authorList>
    </citation>
    <scope>NUCLEOTIDE SEQUENCE [LARGE SCALE GENOMIC DNA]</scope>
    <source>
        <strain evidence="8 9">TK</strain>
    </source>
</reference>
<dbReference type="GO" id="GO:0004521">
    <property type="term" value="F:RNA endonuclease activity"/>
    <property type="evidence" value="ECO:0007669"/>
    <property type="project" value="TreeGrafter"/>
</dbReference>
<dbReference type="InterPro" id="IPR014881">
    <property type="entry name" value="NOB1_Zn-bd"/>
</dbReference>
<proteinExistence type="inferred from homology"/>
<evidence type="ECO:0008006" key="10">
    <source>
        <dbReference type="Google" id="ProtNLM"/>
    </source>
</evidence>
<dbReference type="GO" id="GO:0030688">
    <property type="term" value="C:preribosome, small subunit precursor"/>
    <property type="evidence" value="ECO:0007669"/>
    <property type="project" value="TreeGrafter"/>
</dbReference>
<dbReference type="Pfam" id="PF08772">
    <property type="entry name" value="Zn_ribbon_NOB1"/>
    <property type="match status" value="1"/>
</dbReference>
<keyword evidence="9" id="KW-1185">Reference proteome</keyword>
<evidence type="ECO:0000313" key="8">
    <source>
        <dbReference type="EMBL" id="KYR00020.1"/>
    </source>
</evidence>
<dbReference type="GO" id="GO:0031981">
    <property type="term" value="C:nuclear lumen"/>
    <property type="evidence" value="ECO:0007669"/>
    <property type="project" value="UniProtKB-ARBA"/>
</dbReference>
<dbReference type="GO" id="GO:0005737">
    <property type="term" value="C:cytoplasm"/>
    <property type="evidence" value="ECO:0007669"/>
    <property type="project" value="UniProtKB-ARBA"/>
</dbReference>
<feature type="compositionally biased region" description="Basic residues" evidence="5">
    <location>
        <begin position="213"/>
        <end position="226"/>
    </location>
</feature>
<dbReference type="GO" id="GO:0046872">
    <property type="term" value="F:metal ion binding"/>
    <property type="evidence" value="ECO:0007669"/>
    <property type="project" value="UniProtKB-KW"/>
</dbReference>
<feature type="domain" description="Nin one binding (NOB1) Zn-ribbon-like" evidence="6">
    <location>
        <begin position="395"/>
        <end position="466"/>
    </location>
</feature>
<comment type="caution">
    <text evidence="8">The sequence shown here is derived from an EMBL/GenBank/DDBJ whole genome shotgun (WGS) entry which is preliminary data.</text>
</comment>
<dbReference type="AlphaFoldDB" id="A0A152A1C9"/>
<evidence type="ECO:0000256" key="1">
    <source>
        <dbReference type="ARBA" id="ARBA00005858"/>
    </source>
</evidence>
<protein>
    <recommendedName>
        <fullName evidence="10">RNA-binding protein NOB1</fullName>
    </recommendedName>
</protein>
<feature type="compositionally biased region" description="Basic and acidic residues" evidence="5">
    <location>
        <begin position="8"/>
        <end position="17"/>
    </location>
</feature>
<evidence type="ECO:0000256" key="2">
    <source>
        <dbReference type="ARBA" id="ARBA00022722"/>
    </source>
</evidence>
<dbReference type="InParanoid" id="A0A152A1C9"/>